<proteinExistence type="inferred from homology"/>
<name>A0A1G5S648_9FIRM</name>
<comment type="function">
    <text evidence="2">Antitoxin component of a type II toxin-antitoxin (TA) system.</text>
</comment>
<dbReference type="STRING" id="1120920.SAMN03080599_03059"/>
<gene>
    <name evidence="3" type="ORF">SAMN03080599_03059</name>
</gene>
<dbReference type="InterPro" id="IPR006442">
    <property type="entry name" value="Antitoxin_Phd/YefM"/>
</dbReference>
<dbReference type="RefSeq" id="WP_092593003.1">
    <property type="nucleotide sequence ID" value="NZ_FMWL01000024.1"/>
</dbReference>
<dbReference type="EMBL" id="FMWL01000024">
    <property type="protein sequence ID" value="SCZ81815.1"/>
    <property type="molecule type" value="Genomic_DNA"/>
</dbReference>
<dbReference type="SUPFAM" id="SSF143120">
    <property type="entry name" value="YefM-like"/>
    <property type="match status" value="1"/>
</dbReference>
<dbReference type="AlphaFoldDB" id="A0A1G5S648"/>
<reference evidence="3 4" key="1">
    <citation type="submission" date="2016-10" db="EMBL/GenBank/DDBJ databases">
        <authorList>
            <person name="de Groot N.N."/>
        </authorList>
    </citation>
    <scope>NUCLEOTIDE SEQUENCE [LARGE SCALE GENOMIC DNA]</scope>
    <source>
        <strain evidence="3 4">DSM 2784</strain>
    </source>
</reference>
<keyword evidence="4" id="KW-1185">Reference proteome</keyword>
<accession>A0A1G5S648</accession>
<organism evidence="3 4">
    <name type="scientific">Acidaminobacter hydrogenoformans DSM 2784</name>
    <dbReference type="NCBI Taxonomy" id="1120920"/>
    <lineage>
        <taxon>Bacteria</taxon>
        <taxon>Bacillati</taxon>
        <taxon>Bacillota</taxon>
        <taxon>Clostridia</taxon>
        <taxon>Peptostreptococcales</taxon>
        <taxon>Acidaminobacteraceae</taxon>
        <taxon>Acidaminobacter</taxon>
    </lineage>
</organism>
<evidence type="ECO:0000313" key="3">
    <source>
        <dbReference type="EMBL" id="SCZ81815.1"/>
    </source>
</evidence>
<evidence type="ECO:0000313" key="4">
    <source>
        <dbReference type="Proteomes" id="UP000199208"/>
    </source>
</evidence>
<comment type="similarity">
    <text evidence="1 2">Belongs to the phD/YefM antitoxin family.</text>
</comment>
<dbReference type="Pfam" id="PF02604">
    <property type="entry name" value="PhdYeFM_antitox"/>
    <property type="match status" value="1"/>
</dbReference>
<protein>
    <recommendedName>
        <fullName evidence="2">Antitoxin</fullName>
    </recommendedName>
</protein>
<dbReference type="InterPro" id="IPR036165">
    <property type="entry name" value="YefM-like_sf"/>
</dbReference>
<evidence type="ECO:0000256" key="1">
    <source>
        <dbReference type="ARBA" id="ARBA00009981"/>
    </source>
</evidence>
<dbReference type="Proteomes" id="UP000199208">
    <property type="component" value="Unassembled WGS sequence"/>
</dbReference>
<sequence length="92" mass="10534">MDVIIRPSADVRNHYNEISKLVRESRKAVILTVNGRGDTAILGLQEFNQMEAELELLRMLADAEDDVKNGRVEPVENVFRDLRAELQNRKSL</sequence>
<evidence type="ECO:0000256" key="2">
    <source>
        <dbReference type="RuleBase" id="RU362080"/>
    </source>
</evidence>
<dbReference type="OrthoDB" id="9795585at2"/>